<gene>
    <name evidence="1" type="ORF">GCM10010251_46940</name>
</gene>
<reference evidence="1" key="2">
    <citation type="submission" date="2020-09" db="EMBL/GenBank/DDBJ databases">
        <authorList>
            <person name="Sun Q."/>
            <person name="Ohkuma M."/>
        </authorList>
    </citation>
    <scope>NUCLEOTIDE SEQUENCE</scope>
    <source>
        <strain evidence="1">JCM 4346</strain>
    </source>
</reference>
<reference evidence="1" key="1">
    <citation type="journal article" date="2014" name="Int. J. Syst. Evol. Microbiol.">
        <title>Complete genome sequence of Corynebacterium casei LMG S-19264T (=DSM 44701T), isolated from a smear-ripened cheese.</title>
        <authorList>
            <consortium name="US DOE Joint Genome Institute (JGI-PGF)"/>
            <person name="Walter F."/>
            <person name="Albersmeier A."/>
            <person name="Kalinowski J."/>
            <person name="Ruckert C."/>
        </authorList>
    </citation>
    <scope>NUCLEOTIDE SEQUENCE</scope>
    <source>
        <strain evidence="1">JCM 4346</strain>
    </source>
</reference>
<dbReference type="EMBL" id="BMSX01000011">
    <property type="protein sequence ID" value="GGR25560.1"/>
    <property type="molecule type" value="Genomic_DNA"/>
</dbReference>
<organism evidence="1 2">
    <name type="scientific">Streptomyces aurantiogriseus</name>
    <dbReference type="NCBI Taxonomy" id="66870"/>
    <lineage>
        <taxon>Bacteria</taxon>
        <taxon>Bacillati</taxon>
        <taxon>Actinomycetota</taxon>
        <taxon>Actinomycetes</taxon>
        <taxon>Kitasatosporales</taxon>
        <taxon>Streptomycetaceae</taxon>
        <taxon>Streptomyces</taxon>
    </lineage>
</organism>
<evidence type="ECO:0000313" key="2">
    <source>
        <dbReference type="Proteomes" id="UP000658320"/>
    </source>
</evidence>
<dbReference type="AlphaFoldDB" id="A0A918CKE8"/>
<proteinExistence type="predicted"/>
<dbReference type="Proteomes" id="UP000658320">
    <property type="component" value="Unassembled WGS sequence"/>
</dbReference>
<evidence type="ECO:0000313" key="1">
    <source>
        <dbReference type="EMBL" id="GGR25560.1"/>
    </source>
</evidence>
<comment type="caution">
    <text evidence="1">The sequence shown here is derived from an EMBL/GenBank/DDBJ whole genome shotgun (WGS) entry which is preliminary data.</text>
</comment>
<name>A0A918CKE8_9ACTN</name>
<keyword evidence="2" id="KW-1185">Reference proteome</keyword>
<protein>
    <submittedName>
        <fullName evidence="1">Uncharacterized protein</fullName>
    </submittedName>
</protein>
<sequence length="175" mass="18823">MARQTISTIQNGGSLDTDTAEDAQITTMLSAMTSEVKVMTTSIPVTIRPIIRRRQERHLYPKVEKEQQPSRTCTPCRAGMLGTLPRDAGVVMCPAGDVERLDIVVVRDMGVAPPRVPVHTSTTSEHGDEAADQHCADHQVPFPRGCSANAVSGPAVQRIGRGVLCRARKKKGGGL</sequence>
<accession>A0A918CKE8</accession>